<dbReference type="PANTHER" id="PTHR45737:SF6">
    <property type="entry name" value="VON WILLEBRAND FACTOR A DOMAIN-CONTAINING PROTEIN 5A"/>
    <property type="match status" value="1"/>
</dbReference>
<evidence type="ECO:0000259" key="2">
    <source>
        <dbReference type="PROSITE" id="PS50234"/>
    </source>
</evidence>
<dbReference type="OrthoDB" id="1729737at2759"/>
<comment type="caution">
    <text evidence="4">The sequence shown here is derived from an EMBL/GenBank/DDBJ whole genome shotgun (WGS) entry which is preliminary data.</text>
</comment>
<dbReference type="AlphaFoldDB" id="A0A9W4IVL2"/>
<feature type="compositionally biased region" description="Gly residues" evidence="1">
    <location>
        <begin position="746"/>
        <end position="774"/>
    </location>
</feature>
<evidence type="ECO:0008006" key="6">
    <source>
        <dbReference type="Google" id="ProtNLM"/>
    </source>
</evidence>
<evidence type="ECO:0000313" key="4">
    <source>
        <dbReference type="EMBL" id="CAG8353538.1"/>
    </source>
</evidence>
<feature type="region of interest" description="Disordered" evidence="1">
    <location>
        <begin position="742"/>
        <end position="774"/>
    </location>
</feature>
<dbReference type="SMART" id="SM00609">
    <property type="entry name" value="VIT"/>
    <property type="match status" value="1"/>
</dbReference>
<sequence>MDVYGNPLQYFSHGGCFYYPHSQYQPVYIPQIALKAHATVLSSAARTTLSQTFVNSSDKKIKEVSYNFPLYDGVSVVGFDCKIGDRVLHSSVKTKSQANELYEAEVAQDRVAAVMHHTSQNDVFLIRLGNVPAHEKVNVNLTFVGELKQDSQTDGIRYTLPSAIAPRYGTQQGAFPTTASSLPLHNDEDFQATSVTVDVVMDEHSVITELESPSHRIKVSLGRTSTALAENAAFDPCQASAAIKPRGGPSETFLGTDFVLLIKVDGLDQPCALVETHPTISNQRALMTTLVPKFGLPTAHKNEIVFVIDRSGSMGKKIPTLISALKVFLKSLPVGVCFNICSFGSKYFFLWPSSKIYDASSLKQAISFVEKIGADMGGTEMEQAVVATVAHRLKQLDLEVLLLTDGEIFQQDSLFNFVRGEAIKGDVRFFTLGIGDNVSHSLIEGIARAGNGFCQTVLEHEGLDRKVIRMLKGALTPHISDYKLEIKYDGEPDGGFEHVSAENEDLTSETEHAYDGDSIMEEPTCTSQQPISLFDENFEDREMDVDTNKKATSVELPTLNPPQTIQAPYKIPTLYPFIRTNVYLLMDPQTSGKTPTSVILSATSPQGPLTLRVPVCDIGLGKTIHQLASRKVIMELEQESGWLSDARDNQGNAFKNLHMATQQRLAERECQSLGIKFGITGKYSSFVAVEESTQLGKSGKNKSPREYPVECESASSFNAGHRHNSRYQPQARHHQFMSLVSKTGGVSRGGSRGGFRGGFRGGSRGGGRGGGRGGIDLTTLREMAAITAHPVHPQFMQQQFQPPQQQQQFVRTAQSQPALAAPIAHAAMYVHVDSNSTEVYQIIDQQSYEGSWIMPDKLFELMHCDRKKTTEDVAELYARSFGMVPDDFPRDDQATIVATLLMMGYLENNHKDTKSSWELVYAKAAQWVACKFDETKGTLSGRVLCSIQHQICDLMREGSESPSENSPFAFKCR</sequence>
<evidence type="ECO:0000259" key="3">
    <source>
        <dbReference type="PROSITE" id="PS51468"/>
    </source>
</evidence>
<evidence type="ECO:0000256" key="1">
    <source>
        <dbReference type="SAM" id="MobiDB-lite"/>
    </source>
</evidence>
<dbReference type="InterPro" id="IPR002035">
    <property type="entry name" value="VWF_A"/>
</dbReference>
<dbReference type="Gene3D" id="3.40.50.410">
    <property type="entry name" value="von Willebrand factor, type A domain"/>
    <property type="match status" value="1"/>
</dbReference>
<gene>
    <name evidence="4" type="ORF">PSALAMII_LOCUS3338</name>
</gene>
<name>A0A9W4IVL2_9EURO</name>
<dbReference type="SUPFAM" id="SSF53300">
    <property type="entry name" value="vWA-like"/>
    <property type="match status" value="1"/>
</dbReference>
<protein>
    <recommendedName>
        <fullName evidence="6">von Willebrand factor, type A</fullName>
    </recommendedName>
</protein>
<dbReference type="EMBL" id="CAJVPA010000111">
    <property type="protein sequence ID" value="CAG8353538.1"/>
    <property type="molecule type" value="Genomic_DNA"/>
</dbReference>
<dbReference type="SMART" id="SM00327">
    <property type="entry name" value="VWA"/>
    <property type="match status" value="1"/>
</dbReference>
<reference evidence="4" key="1">
    <citation type="submission" date="2021-07" db="EMBL/GenBank/DDBJ databases">
        <authorList>
            <person name="Branca A.L. A."/>
        </authorList>
    </citation>
    <scope>NUCLEOTIDE SEQUENCE</scope>
</reference>
<feature type="domain" description="VIT" evidence="3">
    <location>
        <begin position="15"/>
        <end position="145"/>
    </location>
</feature>
<dbReference type="PANTHER" id="PTHR45737">
    <property type="entry name" value="VON WILLEBRAND FACTOR A DOMAIN-CONTAINING PROTEIN 5A"/>
    <property type="match status" value="1"/>
</dbReference>
<dbReference type="PROSITE" id="PS51468">
    <property type="entry name" value="VIT"/>
    <property type="match status" value="1"/>
</dbReference>
<feature type="domain" description="VWFA" evidence="2">
    <location>
        <begin position="303"/>
        <end position="479"/>
    </location>
</feature>
<dbReference type="InterPro" id="IPR013694">
    <property type="entry name" value="VIT"/>
</dbReference>
<proteinExistence type="predicted"/>
<accession>A0A9W4IVL2</accession>
<dbReference type="InterPro" id="IPR036465">
    <property type="entry name" value="vWFA_dom_sf"/>
</dbReference>
<dbReference type="PROSITE" id="PS50234">
    <property type="entry name" value="VWFA"/>
    <property type="match status" value="1"/>
</dbReference>
<evidence type="ECO:0000313" key="5">
    <source>
        <dbReference type="Proteomes" id="UP001152646"/>
    </source>
</evidence>
<dbReference type="Pfam" id="PF13768">
    <property type="entry name" value="VWA_3"/>
    <property type="match status" value="1"/>
</dbReference>
<organism evidence="4 5">
    <name type="scientific">Penicillium salamii</name>
    <dbReference type="NCBI Taxonomy" id="1612424"/>
    <lineage>
        <taxon>Eukaryota</taxon>
        <taxon>Fungi</taxon>
        <taxon>Dikarya</taxon>
        <taxon>Ascomycota</taxon>
        <taxon>Pezizomycotina</taxon>
        <taxon>Eurotiomycetes</taxon>
        <taxon>Eurotiomycetidae</taxon>
        <taxon>Eurotiales</taxon>
        <taxon>Aspergillaceae</taxon>
        <taxon>Penicillium</taxon>
    </lineage>
</organism>
<dbReference type="Pfam" id="PF08487">
    <property type="entry name" value="VIT"/>
    <property type="match status" value="1"/>
</dbReference>
<dbReference type="Proteomes" id="UP001152646">
    <property type="component" value="Unassembled WGS sequence"/>
</dbReference>